<accession>A0A2M7EK42</accession>
<protein>
    <submittedName>
        <fullName evidence="2">Uncharacterized protein</fullName>
    </submittedName>
</protein>
<evidence type="ECO:0000256" key="1">
    <source>
        <dbReference type="SAM" id="MobiDB-lite"/>
    </source>
</evidence>
<gene>
    <name evidence="2" type="ORF">COW57_02370</name>
</gene>
<comment type="caution">
    <text evidence="2">The sequence shown here is derived from an EMBL/GenBank/DDBJ whole genome shotgun (WGS) entry which is preliminary data.</text>
</comment>
<reference evidence="3" key="1">
    <citation type="submission" date="2017-09" db="EMBL/GenBank/DDBJ databases">
        <title>Depth-based differentiation of microbial function through sediment-hosted aquifers and enrichment of novel symbionts in the deep terrestrial subsurface.</title>
        <authorList>
            <person name="Probst A.J."/>
            <person name="Ladd B."/>
            <person name="Jarett J.K."/>
            <person name="Geller-Mcgrath D.E."/>
            <person name="Sieber C.M.K."/>
            <person name="Emerson J.B."/>
            <person name="Anantharaman K."/>
            <person name="Thomas B.C."/>
            <person name="Malmstrom R."/>
            <person name="Stieglmeier M."/>
            <person name="Klingl A."/>
            <person name="Woyke T."/>
            <person name="Ryan C.M."/>
            <person name="Banfield J.F."/>
        </authorList>
    </citation>
    <scope>NUCLEOTIDE SEQUENCE [LARGE SCALE GENOMIC DNA]</scope>
</reference>
<sequence>MSKEIDKRRLRNSGGLKNYQGAPFPLERISPELHPYARVLRNAGYENLIPMLNEEVEGKVLY</sequence>
<dbReference type="Proteomes" id="UP000228762">
    <property type="component" value="Unassembled WGS sequence"/>
</dbReference>
<name>A0A2M7EK42_9BACT</name>
<feature type="region of interest" description="Disordered" evidence="1">
    <location>
        <begin position="1"/>
        <end position="23"/>
    </location>
</feature>
<evidence type="ECO:0000313" key="3">
    <source>
        <dbReference type="Proteomes" id="UP000228762"/>
    </source>
</evidence>
<organism evidence="2 3">
    <name type="scientific">Candidatus Roizmanbacteria bacterium CG17_big_fil_post_rev_8_21_14_2_50_39_7</name>
    <dbReference type="NCBI Taxonomy" id="1974858"/>
    <lineage>
        <taxon>Bacteria</taxon>
        <taxon>Candidatus Roizmaniibacteriota</taxon>
    </lineage>
</organism>
<dbReference type="AlphaFoldDB" id="A0A2M7EK42"/>
<proteinExistence type="predicted"/>
<evidence type="ECO:0000313" key="2">
    <source>
        <dbReference type="EMBL" id="PIV70951.1"/>
    </source>
</evidence>
<dbReference type="EMBL" id="PFEV01000109">
    <property type="protein sequence ID" value="PIV70951.1"/>
    <property type="molecule type" value="Genomic_DNA"/>
</dbReference>
<feature type="non-terminal residue" evidence="2">
    <location>
        <position position="62"/>
    </location>
</feature>